<evidence type="ECO:0000313" key="1">
    <source>
        <dbReference type="EMBL" id="KAH7122401.1"/>
    </source>
</evidence>
<organism evidence="1 2">
    <name type="scientific">Dendryphion nanum</name>
    <dbReference type="NCBI Taxonomy" id="256645"/>
    <lineage>
        <taxon>Eukaryota</taxon>
        <taxon>Fungi</taxon>
        <taxon>Dikarya</taxon>
        <taxon>Ascomycota</taxon>
        <taxon>Pezizomycotina</taxon>
        <taxon>Dothideomycetes</taxon>
        <taxon>Pleosporomycetidae</taxon>
        <taxon>Pleosporales</taxon>
        <taxon>Torulaceae</taxon>
        <taxon>Dendryphion</taxon>
    </lineage>
</organism>
<keyword evidence="2" id="KW-1185">Reference proteome</keyword>
<dbReference type="AlphaFoldDB" id="A0A9P9IJ29"/>
<reference evidence="1" key="1">
    <citation type="journal article" date="2021" name="Nat. Commun.">
        <title>Genetic determinants of endophytism in the Arabidopsis root mycobiome.</title>
        <authorList>
            <person name="Mesny F."/>
            <person name="Miyauchi S."/>
            <person name="Thiergart T."/>
            <person name="Pickel B."/>
            <person name="Atanasova L."/>
            <person name="Karlsson M."/>
            <person name="Huettel B."/>
            <person name="Barry K.W."/>
            <person name="Haridas S."/>
            <person name="Chen C."/>
            <person name="Bauer D."/>
            <person name="Andreopoulos W."/>
            <person name="Pangilinan J."/>
            <person name="LaButti K."/>
            <person name="Riley R."/>
            <person name="Lipzen A."/>
            <person name="Clum A."/>
            <person name="Drula E."/>
            <person name="Henrissat B."/>
            <person name="Kohler A."/>
            <person name="Grigoriev I.V."/>
            <person name="Martin F.M."/>
            <person name="Hacquard S."/>
        </authorList>
    </citation>
    <scope>NUCLEOTIDE SEQUENCE</scope>
    <source>
        <strain evidence="1">MPI-CAGE-CH-0243</strain>
    </source>
</reference>
<sequence length="233" mass="25369">MSFLLKFITDCFTGGHDGPVALLDEKRPMLADIKVEPELSSPAKTPSSLSNDVLLADTVVQIMVQADMGGKDLQDKLNFIAGDFGWSQEVAICLLSILELELLDTKKLSPMMRDCRNRAYEAASEIDGFDIKEPAYRTLVALGVLVIAAPAMANALGFIEFGSVPGSYAEAWQSRYAAQVPRGSIFAFFLLASLGWQQIDPTVAVFSVCPAVYPQVDQRSFVPTMEAKPLITL</sequence>
<protein>
    <submittedName>
        <fullName evidence="1">Uncharacterized protein</fullName>
    </submittedName>
</protein>
<comment type="caution">
    <text evidence="1">The sequence shown here is derived from an EMBL/GenBank/DDBJ whole genome shotgun (WGS) entry which is preliminary data.</text>
</comment>
<dbReference type="Proteomes" id="UP000700596">
    <property type="component" value="Unassembled WGS sequence"/>
</dbReference>
<evidence type="ECO:0000313" key="2">
    <source>
        <dbReference type="Proteomes" id="UP000700596"/>
    </source>
</evidence>
<dbReference type="OrthoDB" id="440424at2759"/>
<dbReference type="InterPro" id="IPR038213">
    <property type="entry name" value="IFI6/IFI27-like_sf"/>
</dbReference>
<accession>A0A9P9IJ29</accession>
<proteinExistence type="predicted"/>
<dbReference type="EMBL" id="JAGMWT010000009">
    <property type="protein sequence ID" value="KAH7122401.1"/>
    <property type="molecule type" value="Genomic_DNA"/>
</dbReference>
<gene>
    <name evidence="1" type="ORF">B0J11DRAFT_489395</name>
</gene>
<name>A0A9P9IJ29_9PLEO</name>
<dbReference type="Gene3D" id="6.10.110.10">
    <property type="match status" value="1"/>
</dbReference>